<dbReference type="AlphaFoldDB" id="A0A7K1SJ63"/>
<name>A0A7K1SJ63_9BACT</name>
<evidence type="ECO:0000313" key="1">
    <source>
        <dbReference type="EMBL" id="MVM33616.1"/>
    </source>
</evidence>
<protein>
    <recommendedName>
        <fullName evidence="3">ASCH domain-containing protein</fullName>
    </recommendedName>
</protein>
<organism evidence="1 2">
    <name type="scientific">Spirosoma arboris</name>
    <dbReference type="NCBI Taxonomy" id="2682092"/>
    <lineage>
        <taxon>Bacteria</taxon>
        <taxon>Pseudomonadati</taxon>
        <taxon>Bacteroidota</taxon>
        <taxon>Cytophagia</taxon>
        <taxon>Cytophagales</taxon>
        <taxon>Cytophagaceae</taxon>
        <taxon>Spirosoma</taxon>
    </lineage>
</organism>
<dbReference type="Proteomes" id="UP000436006">
    <property type="component" value="Unassembled WGS sequence"/>
</dbReference>
<dbReference type="RefSeq" id="WP_157588334.1">
    <property type="nucleotide sequence ID" value="NZ_WPIN01000012.1"/>
</dbReference>
<sequence>MRIITLHQPYATLMFLKRNGHVLKSNETRSWHHEKVKGIIGIAAAKTMHKYAKDLMLTWPFCEDLKGVQLPLGVILGTVEIVSYQRSEDWMNEFSSPNLSPEQFEIEDREFRYGNYEPGRWIWRTKNATAFDEPIKAKGSQGWWSYETPKINASTGQLQLF</sequence>
<accession>A0A7K1SJ63</accession>
<dbReference type="InterPro" id="IPR015947">
    <property type="entry name" value="PUA-like_sf"/>
</dbReference>
<evidence type="ECO:0008006" key="3">
    <source>
        <dbReference type="Google" id="ProtNLM"/>
    </source>
</evidence>
<reference evidence="1 2" key="1">
    <citation type="submission" date="2019-12" db="EMBL/GenBank/DDBJ databases">
        <title>Spirosoma sp. HMF4905 genome sequencing and assembly.</title>
        <authorList>
            <person name="Kang H."/>
            <person name="Cha I."/>
            <person name="Kim H."/>
            <person name="Joh K."/>
        </authorList>
    </citation>
    <scope>NUCLEOTIDE SEQUENCE [LARGE SCALE GENOMIC DNA]</scope>
    <source>
        <strain evidence="1 2">HMF4905</strain>
    </source>
</reference>
<keyword evidence="2" id="KW-1185">Reference proteome</keyword>
<gene>
    <name evidence="1" type="ORF">GO755_26495</name>
</gene>
<dbReference type="Gene3D" id="2.30.130.30">
    <property type="entry name" value="Hypothetical protein"/>
    <property type="match status" value="1"/>
</dbReference>
<evidence type="ECO:0000313" key="2">
    <source>
        <dbReference type="Proteomes" id="UP000436006"/>
    </source>
</evidence>
<proteinExistence type="predicted"/>
<dbReference type="EMBL" id="WPIN01000012">
    <property type="protein sequence ID" value="MVM33616.1"/>
    <property type="molecule type" value="Genomic_DNA"/>
</dbReference>
<comment type="caution">
    <text evidence="1">The sequence shown here is derived from an EMBL/GenBank/DDBJ whole genome shotgun (WGS) entry which is preliminary data.</text>
</comment>
<dbReference type="SUPFAM" id="SSF88697">
    <property type="entry name" value="PUA domain-like"/>
    <property type="match status" value="1"/>
</dbReference>